<comment type="pathway">
    <text evidence="11">Pyrimidine metabolism; UMP biosynthesis via de novo pathway; orotate from (S)-dihydroorotate (NAD(+) route): step 1/1.</text>
</comment>
<dbReference type="InterPro" id="IPR037117">
    <property type="entry name" value="Dihydroorotate_DH_ele_sf"/>
</dbReference>
<evidence type="ECO:0000256" key="10">
    <source>
        <dbReference type="ARBA" id="ARBA00023014"/>
    </source>
</evidence>
<comment type="caution">
    <text evidence="11">Lacks conserved residue(s) required for the propagation of feature annotation.</text>
</comment>
<feature type="binding site" evidence="11 13">
    <location>
        <position position="237"/>
    </location>
    <ligand>
        <name>[2Fe-2S] cluster</name>
        <dbReference type="ChEBI" id="CHEBI:190135"/>
    </ligand>
</feature>
<keyword evidence="9 11" id="KW-0408">Iron</keyword>
<dbReference type="Gene3D" id="3.40.50.80">
    <property type="entry name" value="Nucleotide-binding domain of ferredoxin-NADP reductase (FNR) module"/>
    <property type="match status" value="1"/>
</dbReference>
<dbReference type="GO" id="GO:0050660">
    <property type="term" value="F:flavin adenine dinucleotide binding"/>
    <property type="evidence" value="ECO:0007669"/>
    <property type="project" value="InterPro"/>
</dbReference>
<dbReference type="InterPro" id="IPR050353">
    <property type="entry name" value="PyrK_electron_transfer"/>
</dbReference>
<dbReference type="EMBL" id="BMEV01000015">
    <property type="protein sequence ID" value="GGH73527.1"/>
    <property type="molecule type" value="Genomic_DNA"/>
</dbReference>
<dbReference type="InterPro" id="IPR023455">
    <property type="entry name" value="Dihydroorotate_DHASE_ETsu"/>
</dbReference>
<comment type="subunit">
    <text evidence="11">Heterotetramer of 2 PyrK and 2 PyrD type B subunits.</text>
</comment>
<feature type="binding site" evidence="11 12">
    <location>
        <begin position="49"/>
        <end position="52"/>
    </location>
    <ligand>
        <name>FAD</name>
        <dbReference type="ChEBI" id="CHEBI:57692"/>
    </ligand>
</feature>
<keyword evidence="10 11" id="KW-0411">Iron-sulfur</keyword>
<dbReference type="Gene3D" id="2.40.30.10">
    <property type="entry name" value="Translation factors"/>
    <property type="match status" value="1"/>
</dbReference>
<dbReference type="Proteomes" id="UP000602050">
    <property type="component" value="Unassembled WGS sequence"/>
</dbReference>
<dbReference type="PANTHER" id="PTHR43513:SF3">
    <property type="entry name" value="DIHYDROOROTATE DEHYDROGENASE B (NAD(+)), ELECTRON TRANSFER SUBUNIT-RELATED"/>
    <property type="match status" value="1"/>
</dbReference>
<evidence type="ECO:0000256" key="5">
    <source>
        <dbReference type="ARBA" id="ARBA00022723"/>
    </source>
</evidence>
<dbReference type="Pfam" id="PF10418">
    <property type="entry name" value="DHODB_Fe-S_bind"/>
    <property type="match status" value="1"/>
</dbReference>
<dbReference type="Pfam" id="PF00970">
    <property type="entry name" value="FAD_binding_6"/>
    <property type="match status" value="1"/>
</dbReference>
<comment type="function">
    <text evidence="11">Responsible for channeling the electrons from the oxidation of dihydroorotate from the FMN redox center in the PyrD type B subunit to the ultimate electron acceptor NAD(+).</text>
</comment>
<dbReference type="PANTHER" id="PTHR43513">
    <property type="entry name" value="DIHYDROOROTATE DEHYDROGENASE B (NAD(+)), ELECTRON TRANSFER SUBUNIT"/>
    <property type="match status" value="1"/>
</dbReference>
<dbReference type="GO" id="GO:0046872">
    <property type="term" value="F:metal ion binding"/>
    <property type="evidence" value="ECO:0007669"/>
    <property type="project" value="UniProtKB-KW"/>
</dbReference>
<evidence type="ECO:0000259" key="14">
    <source>
        <dbReference type="PROSITE" id="PS51384"/>
    </source>
</evidence>
<keyword evidence="4 11" id="KW-0001">2Fe-2S</keyword>
<dbReference type="GO" id="GO:0016491">
    <property type="term" value="F:oxidoreductase activity"/>
    <property type="evidence" value="ECO:0007669"/>
    <property type="project" value="InterPro"/>
</dbReference>
<comment type="cofactor">
    <cofactor evidence="13">
        <name>[2Fe-2S] cluster</name>
        <dbReference type="ChEBI" id="CHEBI:190135"/>
    </cofactor>
    <text evidence="13">Binds 1 [2Fe-2S] cluster per subunit.</text>
</comment>
<dbReference type="SUPFAM" id="SSF63380">
    <property type="entry name" value="Riboflavin synthase domain-like"/>
    <property type="match status" value="1"/>
</dbReference>
<protein>
    <recommendedName>
        <fullName evidence="11">Dihydroorotate dehydrogenase B (NAD(+)), electron transfer subunit</fullName>
    </recommendedName>
    <alternativeName>
        <fullName evidence="11">Dihydroorotate oxidase B, electron transfer subunit</fullName>
    </alternativeName>
</protein>
<dbReference type="InterPro" id="IPR019480">
    <property type="entry name" value="Dihydroorotate_DH_Fe-S-bd"/>
</dbReference>
<feature type="binding site" evidence="11 13">
    <location>
        <position position="215"/>
    </location>
    <ligand>
        <name>[2Fe-2S] cluster</name>
        <dbReference type="ChEBI" id="CHEBI:190135"/>
    </ligand>
</feature>
<dbReference type="InterPro" id="IPR039261">
    <property type="entry name" value="FNR_nucleotide-bd"/>
</dbReference>
<keyword evidence="7 11" id="KW-0665">Pyrimidine biosynthesis</keyword>
<evidence type="ECO:0000313" key="15">
    <source>
        <dbReference type="EMBL" id="GGH73527.1"/>
    </source>
</evidence>
<dbReference type="GO" id="GO:0009055">
    <property type="term" value="F:electron transfer activity"/>
    <property type="evidence" value="ECO:0007669"/>
    <property type="project" value="UniProtKB-UniRule"/>
</dbReference>
<dbReference type="PIRSF" id="PIRSF006816">
    <property type="entry name" value="Cyc3_hyd_g"/>
    <property type="match status" value="1"/>
</dbReference>
<dbReference type="HAMAP" id="MF_01211">
    <property type="entry name" value="DHODB_Fe_S_bind"/>
    <property type="match status" value="1"/>
</dbReference>
<keyword evidence="8 11" id="KW-0249">Electron transport</keyword>
<evidence type="ECO:0000256" key="11">
    <source>
        <dbReference type="HAMAP-Rule" id="MF_01211"/>
    </source>
</evidence>
<feature type="binding site" evidence="11 12">
    <location>
        <begin position="73"/>
        <end position="74"/>
    </location>
    <ligand>
        <name>FAD</name>
        <dbReference type="ChEBI" id="CHEBI:57692"/>
    </ligand>
</feature>
<dbReference type="GO" id="GO:0044205">
    <property type="term" value="P:'de novo' UMP biosynthetic process"/>
    <property type="evidence" value="ECO:0007669"/>
    <property type="project" value="UniProtKB-UniRule"/>
</dbReference>
<dbReference type="SUPFAM" id="SSF52343">
    <property type="entry name" value="Ferredoxin reductase-like, C-terminal NADP-linked domain"/>
    <property type="match status" value="1"/>
</dbReference>
<comment type="caution">
    <text evidence="15">The sequence shown here is derived from an EMBL/GenBank/DDBJ whole genome shotgun (WGS) entry which is preliminary data.</text>
</comment>
<feature type="binding site" evidence="11 13">
    <location>
        <position position="220"/>
    </location>
    <ligand>
        <name>[2Fe-2S] cluster</name>
        <dbReference type="ChEBI" id="CHEBI:190135"/>
    </ligand>
</feature>
<evidence type="ECO:0000256" key="7">
    <source>
        <dbReference type="ARBA" id="ARBA00022975"/>
    </source>
</evidence>
<feature type="domain" description="FAD-binding FR-type" evidence="14">
    <location>
        <begin position="1"/>
        <end position="98"/>
    </location>
</feature>
<comment type="cofactor">
    <cofactor evidence="11 12">
        <name>FAD</name>
        <dbReference type="ChEBI" id="CHEBI:57692"/>
    </cofactor>
    <text evidence="11 12">Binds 1 FAD per subunit.</text>
</comment>
<keyword evidence="6 11" id="KW-0274">FAD</keyword>
<evidence type="ECO:0000256" key="8">
    <source>
        <dbReference type="ARBA" id="ARBA00022982"/>
    </source>
</evidence>
<accession>A0A8J2ZRA8</accession>
<organism evidence="15 16">
    <name type="scientific">Compostibacillus humi</name>
    <dbReference type="NCBI Taxonomy" id="1245525"/>
    <lineage>
        <taxon>Bacteria</taxon>
        <taxon>Bacillati</taxon>
        <taxon>Bacillota</taxon>
        <taxon>Bacilli</taxon>
        <taxon>Bacillales</taxon>
        <taxon>Bacillaceae</taxon>
        <taxon>Compostibacillus</taxon>
    </lineage>
</organism>
<dbReference type="Gene3D" id="2.10.240.10">
    <property type="entry name" value="Dihydroorotate dehydrogenase, electron transfer subunit"/>
    <property type="match status" value="1"/>
</dbReference>
<comment type="similarity">
    <text evidence="1 11">Belongs to the PyrK family.</text>
</comment>
<sequence length="250" mass="27224">MKREKMTVLSISPLAKDTVEMVLKTKNAVRKAKPGQFLYFQLPGHTLRRPISIAAIDKESGTVTIIFKVTGKGTELMATLPPGSVLDAIGPNGNPFPADENGSNAVLLIGGGIGVPPLYCLGKHFCAQGVKVYSVLGFQSREYVFYEEKFRKLGETVIVTDDGSYGEKGFVTDVLHRFKLYDTYFACGPLMMLKAVTKQLEDVPGFISMEERMGCGIGACYACIIEANTEEGYKKICSDGPVFRAGEVLL</sequence>
<reference evidence="15" key="1">
    <citation type="journal article" date="2014" name="Int. J. Syst. Evol. Microbiol.">
        <title>Complete genome sequence of Corynebacterium casei LMG S-19264T (=DSM 44701T), isolated from a smear-ripened cheese.</title>
        <authorList>
            <consortium name="US DOE Joint Genome Institute (JGI-PGF)"/>
            <person name="Walter F."/>
            <person name="Albersmeier A."/>
            <person name="Kalinowski J."/>
            <person name="Ruckert C."/>
        </authorList>
    </citation>
    <scope>NUCLEOTIDE SEQUENCE</scope>
    <source>
        <strain evidence="15">CGMCC 1.12360</strain>
    </source>
</reference>
<evidence type="ECO:0000256" key="13">
    <source>
        <dbReference type="PIRSR" id="PIRSR006816-2"/>
    </source>
</evidence>
<dbReference type="UniPathway" id="UPA00070">
    <property type="reaction ID" value="UER00945"/>
</dbReference>
<dbReference type="InterPro" id="IPR017927">
    <property type="entry name" value="FAD-bd_FR_type"/>
</dbReference>
<evidence type="ECO:0000256" key="12">
    <source>
        <dbReference type="PIRSR" id="PIRSR006816-1"/>
    </source>
</evidence>
<dbReference type="PROSITE" id="PS51384">
    <property type="entry name" value="FAD_FR"/>
    <property type="match status" value="1"/>
</dbReference>
<evidence type="ECO:0000256" key="3">
    <source>
        <dbReference type="ARBA" id="ARBA00022630"/>
    </source>
</evidence>
<evidence type="ECO:0000256" key="2">
    <source>
        <dbReference type="ARBA" id="ARBA00022448"/>
    </source>
</evidence>
<reference evidence="15" key="2">
    <citation type="submission" date="2020-09" db="EMBL/GenBank/DDBJ databases">
        <authorList>
            <person name="Sun Q."/>
            <person name="Zhou Y."/>
        </authorList>
    </citation>
    <scope>NUCLEOTIDE SEQUENCE</scope>
    <source>
        <strain evidence="15">CGMCC 1.12360</strain>
    </source>
</reference>
<dbReference type="InterPro" id="IPR017938">
    <property type="entry name" value="Riboflavin_synthase-like_b-brl"/>
</dbReference>
<evidence type="ECO:0000313" key="16">
    <source>
        <dbReference type="Proteomes" id="UP000602050"/>
    </source>
</evidence>
<dbReference type="RefSeq" id="WP_188391430.1">
    <property type="nucleotide sequence ID" value="NZ_BMEV01000015.1"/>
</dbReference>
<evidence type="ECO:0000256" key="1">
    <source>
        <dbReference type="ARBA" id="ARBA00006422"/>
    </source>
</evidence>
<name>A0A8J2ZRA8_9BACI</name>
<feature type="binding site" evidence="11 13">
    <location>
        <position position="223"/>
    </location>
    <ligand>
        <name>[2Fe-2S] cluster</name>
        <dbReference type="ChEBI" id="CHEBI:190135"/>
    </ligand>
</feature>
<dbReference type="InterPro" id="IPR012165">
    <property type="entry name" value="Cyt_c3_hydrogenase_gsu"/>
</dbReference>
<dbReference type="InterPro" id="IPR008333">
    <property type="entry name" value="Cbr1-like_FAD-bd_dom"/>
</dbReference>
<keyword evidence="2 11" id="KW-0813">Transport</keyword>
<proteinExistence type="inferred from homology"/>
<dbReference type="CDD" id="cd06218">
    <property type="entry name" value="DHOD_e_trans"/>
    <property type="match status" value="1"/>
</dbReference>
<dbReference type="GO" id="GO:0051537">
    <property type="term" value="F:2 iron, 2 sulfur cluster binding"/>
    <property type="evidence" value="ECO:0007669"/>
    <property type="project" value="UniProtKB-KW"/>
</dbReference>
<evidence type="ECO:0000256" key="6">
    <source>
        <dbReference type="ARBA" id="ARBA00022827"/>
    </source>
</evidence>
<gene>
    <name evidence="11 15" type="primary">pyrK</name>
    <name evidence="15" type="ORF">GCM10010978_11510</name>
</gene>
<evidence type="ECO:0000256" key="9">
    <source>
        <dbReference type="ARBA" id="ARBA00023004"/>
    </source>
</evidence>
<keyword evidence="16" id="KW-1185">Reference proteome</keyword>
<evidence type="ECO:0000256" key="4">
    <source>
        <dbReference type="ARBA" id="ARBA00022714"/>
    </source>
</evidence>
<comment type="cofactor">
    <cofactor evidence="11">
        <name>[2Fe-2S] cluster</name>
        <dbReference type="ChEBI" id="CHEBI:190135"/>
    </cofactor>
    <text evidence="11">Binds 1 [2Fe-2S] cluster per subunit.</text>
</comment>
<keyword evidence="5 11" id="KW-0479">Metal-binding</keyword>
<keyword evidence="3 11" id="KW-0285">Flavoprotein</keyword>
<dbReference type="AlphaFoldDB" id="A0A8J2ZRA8"/>